<dbReference type="InterPro" id="IPR013328">
    <property type="entry name" value="6PGD_dom2"/>
</dbReference>
<evidence type="ECO:0000313" key="6">
    <source>
        <dbReference type="Proteomes" id="UP000430692"/>
    </source>
</evidence>
<evidence type="ECO:0000256" key="2">
    <source>
        <dbReference type="ARBA" id="ARBA00023002"/>
    </source>
</evidence>
<reference evidence="5 6" key="1">
    <citation type="submission" date="2019-12" db="EMBL/GenBank/DDBJ databases">
        <title>Whole-genome analyses of novel actinobacteria.</title>
        <authorList>
            <person name="Sahin N."/>
            <person name="Saygin H."/>
        </authorList>
    </citation>
    <scope>NUCLEOTIDE SEQUENCE [LARGE SCALE GENOMIC DNA]</scope>
    <source>
        <strain evidence="5 6">KC615</strain>
    </source>
</reference>
<dbReference type="GO" id="GO:0016491">
    <property type="term" value="F:oxidoreductase activity"/>
    <property type="evidence" value="ECO:0007669"/>
    <property type="project" value="UniProtKB-KW"/>
</dbReference>
<dbReference type="InterPro" id="IPR015815">
    <property type="entry name" value="HIBADH-related"/>
</dbReference>
<proteinExistence type="inferred from homology"/>
<dbReference type="GO" id="GO:0050661">
    <property type="term" value="F:NADP binding"/>
    <property type="evidence" value="ECO:0007669"/>
    <property type="project" value="InterPro"/>
</dbReference>
<dbReference type="SUPFAM" id="SSF51735">
    <property type="entry name" value="NAD(P)-binding Rossmann-fold domains"/>
    <property type="match status" value="1"/>
</dbReference>
<dbReference type="AlphaFoldDB" id="A0A6I4VRX9"/>
<dbReference type="GO" id="GO:0140673">
    <property type="term" value="P:transcription elongation-coupled chromatin remodeling"/>
    <property type="evidence" value="ECO:0007669"/>
    <property type="project" value="TreeGrafter"/>
</dbReference>
<protein>
    <submittedName>
        <fullName evidence="5">NAD(P)-binding domain-containing protein</fullName>
    </submittedName>
</protein>
<name>A0A6I4VRX9_9BACL</name>
<dbReference type="InterPro" id="IPR051265">
    <property type="entry name" value="HIBADH-related_NP60_sf"/>
</dbReference>
<dbReference type="PIRSF" id="PIRSF000103">
    <property type="entry name" value="HIBADH"/>
    <property type="match status" value="1"/>
</dbReference>
<evidence type="ECO:0000259" key="3">
    <source>
        <dbReference type="Pfam" id="PF03446"/>
    </source>
</evidence>
<evidence type="ECO:0000256" key="1">
    <source>
        <dbReference type="ARBA" id="ARBA00009080"/>
    </source>
</evidence>
<dbReference type="GO" id="GO:0003677">
    <property type="term" value="F:DNA binding"/>
    <property type="evidence" value="ECO:0007669"/>
    <property type="project" value="TreeGrafter"/>
</dbReference>
<dbReference type="InterPro" id="IPR006115">
    <property type="entry name" value="6PGDH_NADP-bd"/>
</dbReference>
<feature type="domain" description="6-phosphogluconate dehydrogenase NADP-binding" evidence="3">
    <location>
        <begin position="14"/>
        <end position="163"/>
    </location>
</feature>
<keyword evidence="6" id="KW-1185">Reference proteome</keyword>
<dbReference type="InterPro" id="IPR048666">
    <property type="entry name" value="RedAm-like_C"/>
</dbReference>
<dbReference type="EMBL" id="WUUL01000005">
    <property type="protein sequence ID" value="MXQ53773.1"/>
    <property type="molecule type" value="Genomic_DNA"/>
</dbReference>
<organism evidence="5 6">
    <name type="scientific">Shimazuella alba</name>
    <dbReference type="NCBI Taxonomy" id="2690964"/>
    <lineage>
        <taxon>Bacteria</taxon>
        <taxon>Bacillati</taxon>
        <taxon>Bacillota</taxon>
        <taxon>Bacilli</taxon>
        <taxon>Bacillales</taxon>
        <taxon>Thermoactinomycetaceae</taxon>
        <taxon>Shimazuella</taxon>
    </lineage>
</organism>
<dbReference type="GO" id="GO:0031491">
    <property type="term" value="F:nucleosome binding"/>
    <property type="evidence" value="ECO:0007669"/>
    <property type="project" value="TreeGrafter"/>
</dbReference>
<evidence type="ECO:0000313" key="5">
    <source>
        <dbReference type="EMBL" id="MXQ53773.1"/>
    </source>
</evidence>
<dbReference type="InterPro" id="IPR036291">
    <property type="entry name" value="NAD(P)-bd_dom_sf"/>
</dbReference>
<keyword evidence="2" id="KW-0560">Oxidoreductase</keyword>
<evidence type="ECO:0000259" key="4">
    <source>
        <dbReference type="Pfam" id="PF21761"/>
    </source>
</evidence>
<dbReference type="Pfam" id="PF21761">
    <property type="entry name" value="RedAm-like_C"/>
    <property type="match status" value="1"/>
</dbReference>
<dbReference type="Proteomes" id="UP000430692">
    <property type="component" value="Unassembled WGS sequence"/>
</dbReference>
<dbReference type="GO" id="GO:0000785">
    <property type="term" value="C:chromatin"/>
    <property type="evidence" value="ECO:0007669"/>
    <property type="project" value="TreeGrafter"/>
</dbReference>
<sequence>MNKMSQVNTKNTGVSVIGLGQMGSALVKAFLTKGYSTTVWNRSPEKAKDLVAQGAVYTPDVEEAVATNSLVVICVLDYQAVHEILDTVGSTLSNRTLVNLTNGTPEQARLLKERVTQLGVEYLDGGIMAVPSLITRSEAVLLYSGSQKAFEMHRQALDSLGTSKYLGTDSGLAALNDLALLSGMYGMFGGFIHSVALVRSEKVNATEFTSELLIPWLHAMMTTLPKMAQMIDSGDYKTKDANLEMQASLDTIGDVSRAQGISTELTDPIFSLMQRRVADGHGDDDFPSVIELLRQSTN</sequence>
<dbReference type="Gene3D" id="1.10.1040.10">
    <property type="entry name" value="N-(1-d-carboxylethyl)-l-norvaline Dehydrogenase, domain 2"/>
    <property type="match status" value="1"/>
</dbReference>
<dbReference type="PANTHER" id="PTHR43580:SF2">
    <property type="entry name" value="CYTOKINE-LIKE NUCLEAR FACTOR N-PAC"/>
    <property type="match status" value="1"/>
</dbReference>
<feature type="domain" description="NADPH-dependent reductive aminase-like C-terminal" evidence="4">
    <location>
        <begin position="169"/>
        <end position="295"/>
    </location>
</feature>
<dbReference type="Pfam" id="PF03446">
    <property type="entry name" value="NAD_binding_2"/>
    <property type="match status" value="1"/>
</dbReference>
<comment type="caution">
    <text evidence="5">The sequence shown here is derived from an EMBL/GenBank/DDBJ whole genome shotgun (WGS) entry which is preliminary data.</text>
</comment>
<dbReference type="Gene3D" id="3.40.50.720">
    <property type="entry name" value="NAD(P)-binding Rossmann-like Domain"/>
    <property type="match status" value="1"/>
</dbReference>
<dbReference type="PANTHER" id="PTHR43580">
    <property type="entry name" value="OXIDOREDUCTASE GLYR1-RELATED"/>
    <property type="match status" value="1"/>
</dbReference>
<comment type="similarity">
    <text evidence="1">Belongs to the HIBADH-related family.</text>
</comment>
<gene>
    <name evidence="5" type="ORF">GSM42_08555</name>
</gene>
<accession>A0A6I4VRX9</accession>